<keyword evidence="2" id="KW-0812">Transmembrane</keyword>
<sequence length="285" mass="31360">YLALELEQSAYRGRVALSASDDGERWQPLESRELLQLSGSALRLDLHGDGSRYLRLDWLDKPFKLRRASLHVGPGAAEPLLQSGDWIAAKPGAAGEYLFDLGMRAPLRRLELALPNPNTSARGVWYKRERPDQPWQNAFSSELTQLGQASTLLLENLDGDSDRYWRLVVDTRQGGLGAGLPRLRASWPRQQLTFAARGQPPFMLAYGHPSFFITDQANTLLNSPEPAQPAALGPALAGGVRPAPPAQAPMPKKSPWLWGSLLLAVGLLGWISYRLIKEPAPSDTQ</sequence>
<reference evidence="3 4" key="1">
    <citation type="submission" date="2024-05" db="EMBL/GenBank/DDBJ databases">
        <authorList>
            <person name="De Oliveira J.P."/>
            <person name="Noriler S.A."/>
            <person name="De Oliveira A.G."/>
            <person name="Sipoli D.S."/>
        </authorList>
    </citation>
    <scope>NUCLEOTIDE SEQUENCE [LARGE SCALE GENOMIC DNA]</scope>
    <source>
        <strain evidence="3 4">LABIM192</strain>
    </source>
</reference>
<feature type="non-terminal residue" evidence="3">
    <location>
        <position position="1"/>
    </location>
</feature>
<evidence type="ECO:0000256" key="2">
    <source>
        <dbReference type="SAM" id="Phobius"/>
    </source>
</evidence>
<accession>A0ABV0IXD2</accession>
<dbReference type="RefSeq" id="WP_347950003.1">
    <property type="nucleotide sequence ID" value="NZ_JBDXMI010000001.1"/>
</dbReference>
<feature type="compositionally biased region" description="Low complexity" evidence="1">
    <location>
        <begin position="224"/>
        <end position="241"/>
    </location>
</feature>
<keyword evidence="2" id="KW-1133">Transmembrane helix</keyword>
<evidence type="ECO:0000313" key="3">
    <source>
        <dbReference type="EMBL" id="MEO9385941.1"/>
    </source>
</evidence>
<dbReference type="Proteomes" id="UP001462502">
    <property type="component" value="Unassembled WGS sequence"/>
</dbReference>
<keyword evidence="2" id="KW-0472">Membrane</keyword>
<comment type="caution">
    <text evidence="3">The sequence shown here is derived from an EMBL/GenBank/DDBJ whole genome shotgun (WGS) entry which is preliminary data.</text>
</comment>
<dbReference type="InterPro" id="IPR025060">
    <property type="entry name" value="DUF3999"/>
</dbReference>
<name>A0ABV0IXD2_9NEIS</name>
<organism evidence="3 4">
    <name type="scientific">Chromobacterium phragmitis</name>
    <dbReference type="NCBI Taxonomy" id="2202141"/>
    <lineage>
        <taxon>Bacteria</taxon>
        <taxon>Pseudomonadati</taxon>
        <taxon>Pseudomonadota</taxon>
        <taxon>Betaproteobacteria</taxon>
        <taxon>Neisseriales</taxon>
        <taxon>Chromobacteriaceae</taxon>
        <taxon>Chromobacterium</taxon>
    </lineage>
</organism>
<evidence type="ECO:0000256" key="1">
    <source>
        <dbReference type="SAM" id="MobiDB-lite"/>
    </source>
</evidence>
<protein>
    <submittedName>
        <fullName evidence="3">DUF3999 family protein</fullName>
    </submittedName>
</protein>
<gene>
    <name evidence="3" type="ORF">ABI908_17735</name>
</gene>
<evidence type="ECO:0000313" key="4">
    <source>
        <dbReference type="Proteomes" id="UP001462502"/>
    </source>
</evidence>
<feature type="region of interest" description="Disordered" evidence="1">
    <location>
        <begin position="223"/>
        <end position="249"/>
    </location>
</feature>
<proteinExistence type="predicted"/>
<feature type="transmembrane region" description="Helical" evidence="2">
    <location>
        <begin position="256"/>
        <end position="276"/>
    </location>
</feature>
<keyword evidence="4" id="KW-1185">Reference proteome</keyword>
<dbReference type="Pfam" id="PF13163">
    <property type="entry name" value="DUF3999"/>
    <property type="match status" value="1"/>
</dbReference>
<dbReference type="EMBL" id="JBDXMI010000001">
    <property type="protein sequence ID" value="MEO9385941.1"/>
    <property type="molecule type" value="Genomic_DNA"/>
</dbReference>